<evidence type="ECO:0000313" key="1">
    <source>
        <dbReference type="EMBL" id="KAL3821406.1"/>
    </source>
</evidence>
<comment type="caution">
    <text evidence="1">The sequence shown here is derived from an EMBL/GenBank/DDBJ whole genome shotgun (WGS) entry which is preliminary data.</text>
</comment>
<organism evidence="1 2">
    <name type="scientific">Penstemon smallii</name>
    <dbReference type="NCBI Taxonomy" id="265156"/>
    <lineage>
        <taxon>Eukaryota</taxon>
        <taxon>Viridiplantae</taxon>
        <taxon>Streptophyta</taxon>
        <taxon>Embryophyta</taxon>
        <taxon>Tracheophyta</taxon>
        <taxon>Spermatophyta</taxon>
        <taxon>Magnoliopsida</taxon>
        <taxon>eudicotyledons</taxon>
        <taxon>Gunneridae</taxon>
        <taxon>Pentapetalae</taxon>
        <taxon>asterids</taxon>
        <taxon>lamiids</taxon>
        <taxon>Lamiales</taxon>
        <taxon>Plantaginaceae</taxon>
        <taxon>Cheloneae</taxon>
        <taxon>Penstemon</taxon>
    </lineage>
</organism>
<keyword evidence="2" id="KW-1185">Reference proteome</keyword>
<dbReference type="AlphaFoldDB" id="A0ABD3SA60"/>
<protein>
    <submittedName>
        <fullName evidence="1">Uncharacterized protein</fullName>
    </submittedName>
</protein>
<proteinExistence type="predicted"/>
<dbReference type="Proteomes" id="UP001634393">
    <property type="component" value="Unassembled WGS sequence"/>
</dbReference>
<accession>A0ABD3SA60</accession>
<reference evidence="1 2" key="1">
    <citation type="submission" date="2024-12" db="EMBL/GenBank/DDBJ databases">
        <title>The unique morphological basis and parallel evolutionary history of personate flowers in Penstemon.</title>
        <authorList>
            <person name="Depatie T.H."/>
            <person name="Wessinger C.A."/>
        </authorList>
    </citation>
    <scope>NUCLEOTIDE SEQUENCE [LARGE SCALE GENOMIC DNA]</scope>
    <source>
        <strain evidence="1">WTNN_2</strain>
        <tissue evidence="1">Leaf</tissue>
    </source>
</reference>
<gene>
    <name evidence="1" type="ORF">ACJIZ3_007311</name>
</gene>
<evidence type="ECO:0000313" key="2">
    <source>
        <dbReference type="Proteomes" id="UP001634393"/>
    </source>
</evidence>
<sequence>MAVVILSVEARKFGIHFLTTKKYPAIIHGPSVRMNSIFSLSWSLSM</sequence>
<name>A0ABD3SA60_9LAMI</name>
<dbReference type="EMBL" id="JBJXBP010000007">
    <property type="protein sequence ID" value="KAL3821406.1"/>
    <property type="molecule type" value="Genomic_DNA"/>
</dbReference>